<dbReference type="InterPro" id="IPR058924">
    <property type="entry name" value="AGPR_dimerisation_dom"/>
</dbReference>
<dbReference type="Pfam" id="PF22698">
    <property type="entry name" value="Semialdhyde_dhC_1"/>
    <property type="match status" value="1"/>
</dbReference>
<evidence type="ECO:0000256" key="3">
    <source>
        <dbReference type="ARBA" id="ARBA00022605"/>
    </source>
</evidence>
<dbReference type="Gene3D" id="3.40.50.720">
    <property type="entry name" value="NAD(P)-binding Rossmann-like Domain"/>
    <property type="match status" value="1"/>
</dbReference>
<comment type="function">
    <text evidence="7">Catalyzes the NADPH-dependent reduction of N-acetyl-5-glutamyl phosphate to yield N-acetyl-L-glutamate 5-semialdehyde.</text>
</comment>
<dbReference type="AlphaFoldDB" id="A0A090AQD5"/>
<keyword evidence="3 7" id="KW-0028">Amino-acid biosynthesis</keyword>
<dbReference type="InterPro" id="IPR050085">
    <property type="entry name" value="AGPR"/>
</dbReference>
<feature type="active site" evidence="7 8">
    <location>
        <position position="154"/>
    </location>
</feature>
<reference evidence="11" key="1">
    <citation type="submission" date="2013-11" db="EMBL/GenBank/DDBJ databases">
        <title>Symbiont-containing voluminous jelly as an extraordinary maternal gift for overwintering insect nymphs.</title>
        <authorList>
            <person name="Kaiwa N."/>
            <person name="Hosokawa T."/>
            <person name="Nikoh N."/>
            <person name="Meng X.Y."/>
            <person name="Tanahashi M."/>
            <person name="Moriyama M."/>
            <person name="Maeda T."/>
            <person name="Yamaguchi K."/>
            <person name="Shigenobu S."/>
            <person name="Ito M."/>
            <person name="Fukatsu T."/>
        </authorList>
    </citation>
    <scope>NUCLEOTIDE SEQUENCE [LARGE SCALE GENOMIC DNA]</scope>
    <source>
        <strain evidence="11">UwTKB</strain>
    </source>
</reference>
<sequence>MLNTLIIGASGYAGIELVYYLNKHSYVKILDLVVSSNSQDLGKSIDELYPQMKKIINLKLKSLDQAMKTNKKIDVVFLATDPVTSHNLVHFFIKKKCVVLDLSGAFRINNVNFYKKYYGFVHNYTDLLKKSTYGLAEWNKKNISKAQLIAVPGCYPTAALLSLKPLIESKYLDKKYYPVINAISGISGAGRKNILNNNFCEVSLNAYNLFKHRHEPEISYYLGIPIIFTPHIGNFSRGILSTITCKVKSDMLYEDILTIFKKFYSNEPLIRIYDNKKTPALKSVINLPFIDIGFSIKGKYLIIIAAEDNLLKGAATQAIQCLNIRFGFLETESIL</sequence>
<evidence type="ECO:0000256" key="1">
    <source>
        <dbReference type="ARBA" id="ARBA00004862"/>
    </source>
</evidence>
<evidence type="ECO:0000313" key="10">
    <source>
        <dbReference type="EMBL" id="BAP58562.1"/>
    </source>
</evidence>
<reference evidence="10 11" key="2">
    <citation type="journal article" date="2014" name="Curr. Biol.">
        <title>Symbiont-Supplemented Maternal Investment Underpinning Host's Ecological Adaptation.</title>
        <authorList>
            <person name="Kaiwa N."/>
            <person name="Hosokawa T."/>
            <person name="Nikoh N."/>
            <person name="Tanahashi M."/>
            <person name="Moriyama M."/>
            <person name="Meng X.Y."/>
            <person name="Maeda T."/>
            <person name="Yamaguchi K."/>
            <person name="Shigenobu S."/>
            <person name="Ito M."/>
            <person name="Fukatsu T."/>
        </authorList>
    </citation>
    <scope>NUCLEOTIDE SEQUENCE [LARGE SCALE GENOMIC DNA]</scope>
    <source>
        <strain evidence="10 11">UwTKB</strain>
    </source>
</reference>
<keyword evidence="7" id="KW-0963">Cytoplasm</keyword>
<dbReference type="HOGENOM" id="CLU_006384_0_1_6"/>
<evidence type="ECO:0000256" key="5">
    <source>
        <dbReference type="ARBA" id="ARBA00023002"/>
    </source>
</evidence>
<comment type="subcellular location">
    <subcellularLocation>
        <location evidence="7">Cytoplasm</location>
    </subcellularLocation>
</comment>
<keyword evidence="2 7" id="KW-0055">Arginine biosynthesis</keyword>
<name>A0A090AQD5_9ENTR</name>
<proteinExistence type="inferred from homology"/>
<evidence type="ECO:0000256" key="8">
    <source>
        <dbReference type="PROSITE-ProRule" id="PRU10010"/>
    </source>
</evidence>
<evidence type="ECO:0000256" key="6">
    <source>
        <dbReference type="ARBA" id="ARBA00050557"/>
    </source>
</evidence>
<dbReference type="EC" id="1.2.1.38" evidence="7"/>
<accession>A0A090AQD5</accession>
<dbReference type="CDD" id="cd23934">
    <property type="entry name" value="AGPR_1_C"/>
    <property type="match status" value="1"/>
</dbReference>
<dbReference type="SMART" id="SM00859">
    <property type="entry name" value="Semialdhyde_dh"/>
    <property type="match status" value="1"/>
</dbReference>
<keyword evidence="5 7" id="KW-0560">Oxidoreductase</keyword>
<evidence type="ECO:0000256" key="7">
    <source>
        <dbReference type="HAMAP-Rule" id="MF_00150"/>
    </source>
</evidence>
<dbReference type="GO" id="GO:0006526">
    <property type="term" value="P:L-arginine biosynthetic process"/>
    <property type="evidence" value="ECO:0007669"/>
    <property type="project" value="UniProtKB-UniRule"/>
</dbReference>
<dbReference type="GO" id="GO:0070401">
    <property type="term" value="F:NADP+ binding"/>
    <property type="evidence" value="ECO:0007669"/>
    <property type="project" value="InterPro"/>
</dbReference>
<dbReference type="NCBIfam" id="TIGR01850">
    <property type="entry name" value="argC"/>
    <property type="match status" value="1"/>
</dbReference>
<dbReference type="PROSITE" id="PS01224">
    <property type="entry name" value="ARGC"/>
    <property type="match status" value="1"/>
</dbReference>
<protein>
    <recommendedName>
        <fullName evidence="7">N-acetyl-gamma-glutamyl-phosphate reductase</fullName>
        <shortName evidence="7">AGPR</shortName>
        <ecNumber evidence="7">1.2.1.38</ecNumber>
    </recommendedName>
    <alternativeName>
        <fullName evidence="7">N-acetyl-glutamate semialdehyde dehydrogenase</fullName>
        <shortName evidence="7">NAGSA dehydrogenase</shortName>
    </alternativeName>
</protein>
<dbReference type="FunFam" id="3.30.360.10:FF:000014">
    <property type="entry name" value="N-acetyl-gamma-glutamyl-phosphate reductase"/>
    <property type="match status" value="1"/>
</dbReference>
<dbReference type="SUPFAM" id="SSF55347">
    <property type="entry name" value="Glyceraldehyde-3-phosphate dehydrogenase-like, C-terminal domain"/>
    <property type="match status" value="1"/>
</dbReference>
<evidence type="ECO:0000259" key="9">
    <source>
        <dbReference type="SMART" id="SM00859"/>
    </source>
</evidence>
<dbReference type="PANTHER" id="PTHR32338">
    <property type="entry name" value="N-ACETYL-GAMMA-GLUTAMYL-PHOSPHATE REDUCTASE, CHLOROPLASTIC-RELATED-RELATED"/>
    <property type="match status" value="1"/>
</dbReference>
<dbReference type="STRING" id="1410383.TGUWTKB_3220"/>
<dbReference type="GO" id="GO:0005737">
    <property type="term" value="C:cytoplasm"/>
    <property type="evidence" value="ECO:0007669"/>
    <property type="project" value="UniProtKB-SubCell"/>
</dbReference>
<dbReference type="EMBL" id="AP014521">
    <property type="protein sequence ID" value="BAP58562.1"/>
    <property type="molecule type" value="Genomic_DNA"/>
</dbReference>
<dbReference type="UniPathway" id="UPA00068">
    <property type="reaction ID" value="UER00108"/>
</dbReference>
<evidence type="ECO:0000313" key="11">
    <source>
        <dbReference type="Proteomes" id="UP000031627"/>
    </source>
</evidence>
<evidence type="ECO:0000256" key="2">
    <source>
        <dbReference type="ARBA" id="ARBA00022571"/>
    </source>
</evidence>
<dbReference type="InterPro" id="IPR036291">
    <property type="entry name" value="NAD(P)-bd_dom_sf"/>
</dbReference>
<dbReference type="CDD" id="cd17895">
    <property type="entry name" value="AGPR_1_N"/>
    <property type="match status" value="1"/>
</dbReference>
<dbReference type="SUPFAM" id="SSF51735">
    <property type="entry name" value="NAD(P)-binding Rossmann-fold domains"/>
    <property type="match status" value="1"/>
</dbReference>
<dbReference type="KEGG" id="sbw:TGUWTKB_3220"/>
<dbReference type="Pfam" id="PF01118">
    <property type="entry name" value="Semialdhyde_dh"/>
    <property type="match status" value="1"/>
</dbReference>
<comment type="pathway">
    <text evidence="1 7">Amino-acid biosynthesis; L-arginine biosynthesis; N(2)-acetyl-L-ornithine from L-glutamate: step 3/4.</text>
</comment>
<keyword evidence="4 7" id="KW-0521">NADP</keyword>
<dbReference type="GO" id="GO:0003942">
    <property type="term" value="F:N-acetyl-gamma-glutamyl-phosphate reductase activity"/>
    <property type="evidence" value="ECO:0007669"/>
    <property type="project" value="UniProtKB-UniRule"/>
</dbReference>
<dbReference type="HAMAP" id="MF_00150">
    <property type="entry name" value="ArgC_type1"/>
    <property type="match status" value="1"/>
</dbReference>
<evidence type="ECO:0000256" key="4">
    <source>
        <dbReference type="ARBA" id="ARBA00022857"/>
    </source>
</evidence>
<dbReference type="GO" id="GO:0051287">
    <property type="term" value="F:NAD binding"/>
    <property type="evidence" value="ECO:0007669"/>
    <property type="project" value="InterPro"/>
</dbReference>
<comment type="similarity">
    <text evidence="7">Belongs to the NAGSA dehydrogenase family. Type 1 subfamily.</text>
</comment>
<dbReference type="InterPro" id="IPR000534">
    <property type="entry name" value="Semialdehyde_DH_NAD-bd"/>
</dbReference>
<dbReference type="InterPro" id="IPR023013">
    <property type="entry name" value="AGPR_AS"/>
</dbReference>
<dbReference type="OrthoDB" id="9801289at2"/>
<dbReference type="PANTHER" id="PTHR32338:SF10">
    <property type="entry name" value="N-ACETYL-GAMMA-GLUTAMYL-PHOSPHATE REDUCTASE, CHLOROPLASTIC-RELATED"/>
    <property type="match status" value="1"/>
</dbReference>
<gene>
    <name evidence="7 10" type="primary">argC</name>
    <name evidence="10" type="ORF">TGUWTKB_3220</name>
</gene>
<feature type="domain" description="Semialdehyde dehydrogenase NAD-binding" evidence="9">
    <location>
        <begin position="3"/>
        <end position="146"/>
    </location>
</feature>
<comment type="catalytic activity">
    <reaction evidence="6 7">
        <text>N-acetyl-L-glutamate 5-semialdehyde + phosphate + NADP(+) = N-acetyl-L-glutamyl 5-phosphate + NADPH + H(+)</text>
        <dbReference type="Rhea" id="RHEA:21588"/>
        <dbReference type="ChEBI" id="CHEBI:15378"/>
        <dbReference type="ChEBI" id="CHEBI:29123"/>
        <dbReference type="ChEBI" id="CHEBI:43474"/>
        <dbReference type="ChEBI" id="CHEBI:57783"/>
        <dbReference type="ChEBI" id="CHEBI:57936"/>
        <dbReference type="ChEBI" id="CHEBI:58349"/>
        <dbReference type="EC" id="1.2.1.38"/>
    </reaction>
</comment>
<keyword evidence="11" id="KW-1185">Reference proteome</keyword>
<dbReference type="Proteomes" id="UP000031627">
    <property type="component" value="Chromosome"/>
</dbReference>
<dbReference type="RefSeq" id="WP_041062908.1">
    <property type="nucleotide sequence ID" value="NZ_AP014521.1"/>
</dbReference>
<dbReference type="InterPro" id="IPR000706">
    <property type="entry name" value="AGPR_type-1"/>
</dbReference>
<organism evidence="10 11">
    <name type="scientific">Candidatus Tachikawaea gelatinosa</name>
    <dbReference type="NCBI Taxonomy" id="1410383"/>
    <lineage>
        <taxon>Bacteria</taxon>
        <taxon>Pseudomonadati</taxon>
        <taxon>Pseudomonadota</taxon>
        <taxon>Gammaproteobacteria</taxon>
        <taxon>Enterobacterales</taxon>
        <taxon>Enterobacteriaceae</taxon>
        <taxon>Candidatus Tachikawaea</taxon>
    </lineage>
</organism>
<dbReference type="Gene3D" id="3.30.360.10">
    <property type="entry name" value="Dihydrodipicolinate Reductase, domain 2"/>
    <property type="match status" value="1"/>
</dbReference>